<feature type="compositionally biased region" description="Polar residues" evidence="1">
    <location>
        <begin position="23"/>
        <end position="33"/>
    </location>
</feature>
<sequence>MSGESPQDNSNPIKPSSPEPTHANMSTTSTPVSEFSGHPTLKTGTIEQLRPPGPDSNYSEWSWVLDIHFRSTGVSYLLDPDEKIADLGKAKVSFEQDNLAICAVIAKTIHPGNIRYVRKHNTDARGLWCALKAAHQDTSTGGVMYWLRKLTVSRMTGSDVTAHLDDMSKIFERLSTLVSNDRPLTIDDIYSAAILTSLPPDWLACVSSMMNEARINPGRLIQAIKQEDLRRKARSEDLPSQESAAKTNAPQGERQGGSRYFCTYCKKNGHSLERCHEAASILAEHRPAEHSESKFKQTHRRRRGKGKPEARAGQTTVVELGGTGRDDESDYSGSDDESYTRQAKAGNAVAVLQPTLDCCASCSDDSISLHSTPIYNSILTIQHSAALVRTDSDSSSRPTSFSRPSYAIYLGPAHLRSICSHSHFYPTQEETRSLWVLGKISGGSGR</sequence>
<feature type="compositionally biased region" description="Basic and acidic residues" evidence="1">
    <location>
        <begin position="285"/>
        <end position="295"/>
    </location>
</feature>
<accession>A0A2N5T3H5</accession>
<dbReference type="AlphaFoldDB" id="A0A2N5T3H5"/>
<dbReference type="EMBL" id="PGCI01000705">
    <property type="protein sequence ID" value="PLW20045.1"/>
    <property type="molecule type" value="Genomic_DNA"/>
</dbReference>
<feature type="compositionally biased region" description="Basic residues" evidence="1">
    <location>
        <begin position="296"/>
        <end position="305"/>
    </location>
</feature>
<organism evidence="2 3">
    <name type="scientific">Puccinia coronata f. sp. avenae</name>
    <dbReference type="NCBI Taxonomy" id="200324"/>
    <lineage>
        <taxon>Eukaryota</taxon>
        <taxon>Fungi</taxon>
        <taxon>Dikarya</taxon>
        <taxon>Basidiomycota</taxon>
        <taxon>Pucciniomycotina</taxon>
        <taxon>Pucciniomycetes</taxon>
        <taxon>Pucciniales</taxon>
        <taxon>Pucciniaceae</taxon>
        <taxon>Puccinia</taxon>
    </lineage>
</organism>
<evidence type="ECO:0000313" key="3">
    <source>
        <dbReference type="Proteomes" id="UP000235392"/>
    </source>
</evidence>
<gene>
    <name evidence="2" type="ORF">PCASD_13286</name>
</gene>
<proteinExistence type="predicted"/>
<feature type="region of interest" description="Disordered" evidence="1">
    <location>
        <begin position="230"/>
        <end position="255"/>
    </location>
</feature>
<dbReference type="Proteomes" id="UP000235392">
    <property type="component" value="Unassembled WGS sequence"/>
</dbReference>
<dbReference type="Pfam" id="PF14223">
    <property type="entry name" value="Retrotran_gag_2"/>
    <property type="match status" value="1"/>
</dbReference>
<feature type="region of interest" description="Disordered" evidence="1">
    <location>
        <begin position="285"/>
        <end position="340"/>
    </location>
</feature>
<evidence type="ECO:0008006" key="4">
    <source>
        <dbReference type="Google" id="ProtNLM"/>
    </source>
</evidence>
<dbReference type="PANTHER" id="PTHR33246">
    <property type="entry name" value="CCHC-TYPE DOMAIN-CONTAINING PROTEIN"/>
    <property type="match status" value="1"/>
</dbReference>
<reference evidence="2 3" key="1">
    <citation type="submission" date="2017-11" db="EMBL/GenBank/DDBJ databases">
        <title>De novo assembly and phasing of dikaryotic genomes from two isolates of Puccinia coronata f. sp. avenae, the causal agent of oat crown rust.</title>
        <authorList>
            <person name="Miller M.E."/>
            <person name="Zhang Y."/>
            <person name="Omidvar V."/>
            <person name="Sperschneider J."/>
            <person name="Schwessinger B."/>
            <person name="Raley C."/>
            <person name="Palmer J.M."/>
            <person name="Garnica D."/>
            <person name="Upadhyaya N."/>
            <person name="Rathjen J."/>
            <person name="Taylor J.M."/>
            <person name="Park R.F."/>
            <person name="Dodds P.N."/>
            <person name="Hirsch C.D."/>
            <person name="Kianian S.F."/>
            <person name="Figueroa M."/>
        </authorList>
    </citation>
    <scope>NUCLEOTIDE SEQUENCE [LARGE SCALE GENOMIC DNA]</scope>
    <source>
        <strain evidence="2">12SD80</strain>
    </source>
</reference>
<feature type="compositionally biased region" description="Acidic residues" evidence="1">
    <location>
        <begin position="327"/>
        <end position="337"/>
    </location>
</feature>
<evidence type="ECO:0000313" key="2">
    <source>
        <dbReference type="EMBL" id="PLW20045.1"/>
    </source>
</evidence>
<protein>
    <recommendedName>
        <fullName evidence="4">CCHC-type domain-containing protein</fullName>
    </recommendedName>
</protein>
<comment type="caution">
    <text evidence="2">The sequence shown here is derived from an EMBL/GenBank/DDBJ whole genome shotgun (WGS) entry which is preliminary data.</text>
</comment>
<evidence type="ECO:0000256" key="1">
    <source>
        <dbReference type="SAM" id="MobiDB-lite"/>
    </source>
</evidence>
<feature type="region of interest" description="Disordered" evidence="1">
    <location>
        <begin position="1"/>
        <end position="53"/>
    </location>
</feature>
<feature type="compositionally biased region" description="Polar residues" evidence="1">
    <location>
        <begin position="1"/>
        <end position="14"/>
    </location>
</feature>
<dbReference type="PANTHER" id="PTHR33246:SF51">
    <property type="entry name" value="MYB_SANT-LIKE DOMAIN-CONTAINING PROTEIN"/>
    <property type="match status" value="1"/>
</dbReference>
<name>A0A2N5T3H5_9BASI</name>
<feature type="compositionally biased region" description="Polar residues" evidence="1">
    <location>
        <begin position="238"/>
        <end position="250"/>
    </location>
</feature>